<dbReference type="Proteomes" id="UP000016932">
    <property type="component" value="Unassembled WGS sequence"/>
</dbReference>
<feature type="region of interest" description="Disordered" evidence="1">
    <location>
        <begin position="17"/>
        <end position="46"/>
    </location>
</feature>
<dbReference type="EMBL" id="KB446559">
    <property type="protein sequence ID" value="EME81734.1"/>
    <property type="molecule type" value="Genomic_DNA"/>
</dbReference>
<dbReference type="KEGG" id="pfj:MYCFIDRAFT_182926"/>
<dbReference type="AlphaFoldDB" id="M2ZRS3"/>
<name>M2ZRS3_PSEFD</name>
<dbReference type="VEuPathDB" id="FungiDB:MYCFIDRAFT_182926"/>
<feature type="compositionally biased region" description="Basic and acidic residues" evidence="1">
    <location>
        <begin position="29"/>
        <end position="40"/>
    </location>
</feature>
<dbReference type="HOGENOM" id="CLU_2062510_0_0_1"/>
<feature type="compositionally biased region" description="Polar residues" evidence="1">
    <location>
        <begin position="17"/>
        <end position="26"/>
    </location>
</feature>
<gene>
    <name evidence="2" type="ORF">MYCFIDRAFT_182926</name>
</gene>
<dbReference type="RefSeq" id="XP_007927308.1">
    <property type="nucleotide sequence ID" value="XM_007929117.1"/>
</dbReference>
<evidence type="ECO:0000313" key="2">
    <source>
        <dbReference type="EMBL" id="EME81734.1"/>
    </source>
</evidence>
<evidence type="ECO:0000256" key="1">
    <source>
        <dbReference type="SAM" id="MobiDB-lite"/>
    </source>
</evidence>
<feature type="region of interest" description="Disordered" evidence="1">
    <location>
        <begin position="81"/>
        <end position="119"/>
    </location>
</feature>
<keyword evidence="3" id="KW-1185">Reference proteome</keyword>
<sequence>MPISKLEDYVESLEQQVESLQLSDQPARTAERLPAEEKKVPVPAPGILKKPDVLSALTTTHTTRLPDGTVTTKVVLKQRFADGREETTESLHTTNENLEQQKRREQEQELPPKKGWFWT</sequence>
<reference evidence="2 3" key="1">
    <citation type="journal article" date="2012" name="PLoS Pathog.">
        <title>Diverse lifestyles and strategies of plant pathogenesis encoded in the genomes of eighteen Dothideomycetes fungi.</title>
        <authorList>
            <person name="Ohm R.A."/>
            <person name="Feau N."/>
            <person name="Henrissat B."/>
            <person name="Schoch C.L."/>
            <person name="Horwitz B.A."/>
            <person name="Barry K.W."/>
            <person name="Condon B.J."/>
            <person name="Copeland A.C."/>
            <person name="Dhillon B."/>
            <person name="Glaser F."/>
            <person name="Hesse C.N."/>
            <person name="Kosti I."/>
            <person name="LaButti K."/>
            <person name="Lindquist E.A."/>
            <person name="Lucas S."/>
            <person name="Salamov A.A."/>
            <person name="Bradshaw R.E."/>
            <person name="Ciuffetti L."/>
            <person name="Hamelin R.C."/>
            <person name="Kema G.H.J."/>
            <person name="Lawrence C."/>
            <person name="Scott J.A."/>
            <person name="Spatafora J.W."/>
            <person name="Turgeon B.G."/>
            <person name="de Wit P.J.G.M."/>
            <person name="Zhong S."/>
            <person name="Goodwin S.B."/>
            <person name="Grigoriev I.V."/>
        </authorList>
    </citation>
    <scope>NUCLEOTIDE SEQUENCE [LARGE SCALE GENOMIC DNA]</scope>
    <source>
        <strain evidence="2 3">CIRAD86</strain>
    </source>
</reference>
<evidence type="ECO:0000313" key="3">
    <source>
        <dbReference type="Proteomes" id="UP000016932"/>
    </source>
</evidence>
<protein>
    <submittedName>
        <fullName evidence="2">Uncharacterized protein</fullName>
    </submittedName>
</protein>
<feature type="compositionally biased region" description="Basic and acidic residues" evidence="1">
    <location>
        <begin position="99"/>
        <end position="112"/>
    </location>
</feature>
<organism evidence="2 3">
    <name type="scientific">Pseudocercospora fijiensis (strain CIRAD86)</name>
    <name type="common">Black leaf streak disease fungus</name>
    <name type="synonym">Mycosphaerella fijiensis</name>
    <dbReference type="NCBI Taxonomy" id="383855"/>
    <lineage>
        <taxon>Eukaryota</taxon>
        <taxon>Fungi</taxon>
        <taxon>Dikarya</taxon>
        <taxon>Ascomycota</taxon>
        <taxon>Pezizomycotina</taxon>
        <taxon>Dothideomycetes</taxon>
        <taxon>Dothideomycetidae</taxon>
        <taxon>Mycosphaerellales</taxon>
        <taxon>Mycosphaerellaceae</taxon>
        <taxon>Pseudocercospora</taxon>
    </lineage>
</organism>
<proteinExistence type="predicted"/>
<dbReference type="GeneID" id="19334644"/>
<dbReference type="eggNOG" id="ENOG502SEIT">
    <property type="taxonomic scope" value="Eukaryota"/>
</dbReference>
<accession>M2ZRS3</accession>
<dbReference type="OrthoDB" id="4586300at2759"/>